<organism evidence="2 3">
    <name type="scientific">Salix koriyanagi</name>
    <dbReference type="NCBI Taxonomy" id="2511006"/>
    <lineage>
        <taxon>Eukaryota</taxon>
        <taxon>Viridiplantae</taxon>
        <taxon>Streptophyta</taxon>
        <taxon>Embryophyta</taxon>
        <taxon>Tracheophyta</taxon>
        <taxon>Spermatophyta</taxon>
        <taxon>Magnoliopsida</taxon>
        <taxon>eudicotyledons</taxon>
        <taxon>Gunneridae</taxon>
        <taxon>Pentapetalae</taxon>
        <taxon>rosids</taxon>
        <taxon>fabids</taxon>
        <taxon>Malpighiales</taxon>
        <taxon>Salicaceae</taxon>
        <taxon>Saliceae</taxon>
        <taxon>Salix</taxon>
    </lineage>
</organism>
<dbReference type="Pfam" id="PF00155">
    <property type="entry name" value="Aminotran_1_2"/>
    <property type="match status" value="1"/>
</dbReference>
<comment type="caution">
    <text evidence="2">The sequence shown here is derived from an EMBL/GenBank/DDBJ whole genome shotgun (WGS) entry which is preliminary data.</text>
</comment>
<keyword evidence="2" id="KW-0808">Transferase</keyword>
<dbReference type="Gene3D" id="3.40.640.10">
    <property type="entry name" value="Type I PLP-dependent aspartate aminotransferase-like (Major domain)"/>
    <property type="match status" value="2"/>
</dbReference>
<dbReference type="GO" id="GO:0030170">
    <property type="term" value="F:pyridoxal phosphate binding"/>
    <property type="evidence" value="ECO:0007669"/>
    <property type="project" value="InterPro"/>
</dbReference>
<name>A0A9Q0UQ19_9ROSI</name>
<keyword evidence="2" id="KW-0032">Aminotransferase</keyword>
<proteinExistence type="predicted"/>
<sequence length="109" mass="11945">MPPTGGIFPARKAIAEYLSNDLHYQLSPEDIYVTVGCKHAMEVTNSDFFDLLPERGWEVDLDAVEAIADENTIAMVIINPGNPCGSVYTYEHLSKIAETARKLGHSCGC</sequence>
<dbReference type="PANTHER" id="PTHR45744:SF11">
    <property type="entry name" value="TYROSINE AMINOTRANSFERASE"/>
    <property type="match status" value="1"/>
</dbReference>
<gene>
    <name evidence="2" type="ORF">OIU74_005729</name>
</gene>
<protein>
    <submittedName>
        <fullName evidence="2">TYROSINE AMINOTRANSFERASE</fullName>
    </submittedName>
</protein>
<keyword evidence="3" id="KW-1185">Reference proteome</keyword>
<dbReference type="InterPro" id="IPR004839">
    <property type="entry name" value="Aminotransferase_I/II_large"/>
</dbReference>
<dbReference type="GO" id="GO:0006572">
    <property type="term" value="P:L-tyrosine catabolic process"/>
    <property type="evidence" value="ECO:0007669"/>
    <property type="project" value="TreeGrafter"/>
</dbReference>
<dbReference type="SUPFAM" id="SSF53383">
    <property type="entry name" value="PLP-dependent transferases"/>
    <property type="match status" value="1"/>
</dbReference>
<evidence type="ECO:0000259" key="1">
    <source>
        <dbReference type="Pfam" id="PF00155"/>
    </source>
</evidence>
<feature type="domain" description="Aminotransferase class I/classII large" evidence="1">
    <location>
        <begin position="49"/>
        <end position="103"/>
    </location>
</feature>
<reference evidence="2" key="1">
    <citation type="submission" date="2022-11" db="EMBL/GenBank/DDBJ databases">
        <authorList>
            <person name="Hyden B.L."/>
            <person name="Feng K."/>
            <person name="Yates T."/>
            <person name="Jawdy S."/>
            <person name="Smart L.B."/>
            <person name="Muchero W."/>
        </authorList>
    </citation>
    <scope>NUCLEOTIDE SEQUENCE</scope>
    <source>
        <tissue evidence="2">Shoot tip</tissue>
    </source>
</reference>
<evidence type="ECO:0000313" key="2">
    <source>
        <dbReference type="EMBL" id="KAJ6733986.1"/>
    </source>
</evidence>
<dbReference type="EMBL" id="JAPFFM010000011">
    <property type="protein sequence ID" value="KAJ6733986.1"/>
    <property type="molecule type" value="Genomic_DNA"/>
</dbReference>
<accession>A0A9Q0UQ19</accession>
<dbReference type="InterPro" id="IPR015421">
    <property type="entry name" value="PyrdxlP-dep_Trfase_major"/>
</dbReference>
<dbReference type="AlphaFoldDB" id="A0A9Q0UQ19"/>
<dbReference type="GO" id="GO:0004838">
    <property type="term" value="F:L-tyrosine-2-oxoglutarate transaminase activity"/>
    <property type="evidence" value="ECO:0007669"/>
    <property type="project" value="TreeGrafter"/>
</dbReference>
<dbReference type="InterPro" id="IPR015424">
    <property type="entry name" value="PyrdxlP-dep_Trfase"/>
</dbReference>
<evidence type="ECO:0000313" key="3">
    <source>
        <dbReference type="Proteomes" id="UP001151752"/>
    </source>
</evidence>
<dbReference type="Proteomes" id="UP001151752">
    <property type="component" value="Chromosome 7"/>
</dbReference>
<dbReference type="PANTHER" id="PTHR45744">
    <property type="entry name" value="TYROSINE AMINOTRANSFERASE"/>
    <property type="match status" value="1"/>
</dbReference>
<reference evidence="2" key="2">
    <citation type="journal article" date="2023" name="Int. J. Mol. Sci.">
        <title>De Novo Assembly and Annotation of 11 Diverse Shrub Willow (Salix) Genomes Reveals Novel Gene Organization in Sex-Linked Regions.</title>
        <authorList>
            <person name="Hyden B."/>
            <person name="Feng K."/>
            <person name="Yates T.B."/>
            <person name="Jawdy S."/>
            <person name="Cereghino C."/>
            <person name="Smart L.B."/>
            <person name="Muchero W."/>
        </authorList>
    </citation>
    <scope>NUCLEOTIDE SEQUENCE</scope>
    <source>
        <tissue evidence="2">Shoot tip</tissue>
    </source>
</reference>